<proteinExistence type="predicted"/>
<dbReference type="Pfam" id="PF06013">
    <property type="entry name" value="WXG100"/>
    <property type="match status" value="1"/>
</dbReference>
<dbReference type="SUPFAM" id="SSF140453">
    <property type="entry name" value="EsxAB dimer-like"/>
    <property type="match status" value="1"/>
</dbReference>
<dbReference type="AlphaFoldDB" id="A0A852RFB6"/>
<dbReference type="Proteomes" id="UP000582231">
    <property type="component" value="Unassembled WGS sequence"/>
</dbReference>
<evidence type="ECO:0000313" key="1">
    <source>
        <dbReference type="EMBL" id="NYD33793.1"/>
    </source>
</evidence>
<gene>
    <name evidence="1" type="ORF">BJ958_005339</name>
</gene>
<name>A0A852RFB6_9ACTN</name>
<dbReference type="EMBL" id="JACCBF010000001">
    <property type="protein sequence ID" value="NYD33793.1"/>
    <property type="molecule type" value="Genomic_DNA"/>
</dbReference>
<dbReference type="InterPro" id="IPR010310">
    <property type="entry name" value="T7SS_ESAT-6-like"/>
</dbReference>
<organism evidence="1 2">
    <name type="scientific">Nocardioides kongjuensis</name>
    <dbReference type="NCBI Taxonomy" id="349522"/>
    <lineage>
        <taxon>Bacteria</taxon>
        <taxon>Bacillati</taxon>
        <taxon>Actinomycetota</taxon>
        <taxon>Actinomycetes</taxon>
        <taxon>Propionibacteriales</taxon>
        <taxon>Nocardioidaceae</taxon>
        <taxon>Nocardioides</taxon>
    </lineage>
</organism>
<reference evidence="1 2" key="1">
    <citation type="submission" date="2020-07" db="EMBL/GenBank/DDBJ databases">
        <title>Sequencing the genomes of 1000 actinobacteria strains.</title>
        <authorList>
            <person name="Klenk H.-P."/>
        </authorList>
    </citation>
    <scope>NUCLEOTIDE SEQUENCE [LARGE SCALE GENOMIC DNA]</scope>
    <source>
        <strain evidence="1 2">DSM 19082</strain>
    </source>
</reference>
<protein>
    <submittedName>
        <fullName evidence="1">Uncharacterized protein YukE</fullName>
    </submittedName>
</protein>
<evidence type="ECO:0000313" key="2">
    <source>
        <dbReference type="Proteomes" id="UP000582231"/>
    </source>
</evidence>
<dbReference type="Gene3D" id="1.10.287.1060">
    <property type="entry name" value="ESAT-6-like"/>
    <property type="match status" value="1"/>
</dbReference>
<dbReference type="InterPro" id="IPR036689">
    <property type="entry name" value="ESAT-6-like_sf"/>
</dbReference>
<dbReference type="RefSeq" id="WP_218865986.1">
    <property type="nucleotide sequence ID" value="NZ_BAABEF010000001.1"/>
</dbReference>
<sequence>MTRMGMDPDLVENIGNRLKTQAGQIQQAIHDIDGLVNEAMAAWEGKDAQDFHGWWTQQHRGALTSAQHAIDGLGTSAINNAHEQRQVSGH</sequence>
<accession>A0A852RFB6</accession>
<comment type="caution">
    <text evidence="1">The sequence shown here is derived from an EMBL/GenBank/DDBJ whole genome shotgun (WGS) entry which is preliminary data.</text>
</comment>
<keyword evidence="2" id="KW-1185">Reference proteome</keyword>